<dbReference type="InterPro" id="IPR020014">
    <property type="entry name" value="Decahaem_cyt-c_OmcA/MtrC"/>
</dbReference>
<dbReference type="InterPro" id="IPR051829">
    <property type="entry name" value="Multiheme_Cytochr_ET"/>
</dbReference>
<dbReference type="Proteomes" id="UP000035068">
    <property type="component" value="Unassembled WGS sequence"/>
</dbReference>
<dbReference type="AlphaFoldDB" id="A0A0C2HST5"/>
<feature type="domain" description="Outer membrane cytochrome MtrC/MtrF-like" evidence="3">
    <location>
        <begin position="252"/>
        <end position="417"/>
    </location>
</feature>
<dbReference type="NCBIfam" id="TIGR03507">
    <property type="entry name" value="decahem_SO1788"/>
    <property type="match status" value="1"/>
</dbReference>
<keyword evidence="1 2" id="KW-0732">Signal</keyword>
<dbReference type="PANTHER" id="PTHR35038">
    <property type="entry name" value="DISSIMILATORY SULFITE REDUCTASE SIRA"/>
    <property type="match status" value="1"/>
</dbReference>
<feature type="signal peptide" evidence="2">
    <location>
        <begin position="1"/>
        <end position="23"/>
    </location>
</feature>
<feature type="chain" id="PRO_5002161938" description="Outer membrane cytochrome MtrC/MtrF-like domain-containing protein" evidence="2">
    <location>
        <begin position="24"/>
        <end position="750"/>
    </location>
</feature>
<sequence length="750" mass="80313">MKKYWTLNRYLLIPFFALSLALAGCSGDDGSMGPQGPQGEPGEDATTILPGPGIPQAFDVPAHALSITAPIPATVEEITINNGEFTLDFTVDGLADPSRVQAEFTIAKWVEAENSWISMLQRNRIYATGDTNVVRAGNLRVEGANFISANPDGSFSYTFVHGGNNIDFTAGAYWTHNPPPTDTPDTAYNAFVQGILTSIATNGDWDEDAVYRVGVTSRQGERFTAIAYVTGDGTPIAVEDAPQQISADTLLSCLDCHGDRGNDQTTFSAHSNRRHDPQLCTSCHNAYTYDSHNSESVVNGWAHADMMSIVHKIHAGIDGYMIAVTDYSGANFPDWLFGRSGSGVNGTQNCTACHKGAVPADGQEWNITHSVFTCASCHVGDTLAEAYPSLVGSGPHGDDDVHNCADCHSTWTADTYHGISPRIDALDTARSYLMEIVSVENAVAGQAAQVTWRVQKDGDYQNLFTGGDTYLQDAVRLGIGWGYGDDWTNDGSGAISNGDAGRPFQATANATNTAQGTDNTYAVTTFPALPAAASEGRNGFAVVERGPSGINASSAVKTFILGAGDAELGNRREIVSTESCLACHATIGRHGTYADVASGVTSCVTCHNAGSLSRDASVEQGTVDFMYIVHAIHGVGEKRSKFDRRRDHGYDYVTYPSTVTDCTACHVGDSHKEVDYAKRLGVIANEGKDLFLDGQGVNSPYASVCYSCHQDDNETYRAHFLSMSANMLGNANHAEYFEGQRAETCSLCHW</sequence>
<dbReference type="SUPFAM" id="SSF48695">
    <property type="entry name" value="Multiheme cytochromes"/>
    <property type="match status" value="1"/>
</dbReference>
<proteinExistence type="predicted"/>
<dbReference type="InterPro" id="IPR054337">
    <property type="entry name" value="Mtrc-MtrF-like_dom_II/IV"/>
</dbReference>
<keyword evidence="5" id="KW-1185">Reference proteome</keyword>
<dbReference type="Pfam" id="PF22113">
    <property type="entry name" value="Mtrc-MtrF_II-IV_dom"/>
    <property type="match status" value="2"/>
</dbReference>
<gene>
    <name evidence="4" type="ORF">GFER_04360</name>
</gene>
<dbReference type="InterPro" id="IPR036280">
    <property type="entry name" value="Multihaem_cyt_sf"/>
</dbReference>
<dbReference type="GO" id="GO:0016491">
    <property type="term" value="F:oxidoreductase activity"/>
    <property type="evidence" value="ECO:0007669"/>
    <property type="project" value="TreeGrafter"/>
</dbReference>
<evidence type="ECO:0000313" key="4">
    <source>
        <dbReference type="EMBL" id="KIH77865.1"/>
    </source>
</evidence>
<evidence type="ECO:0000256" key="2">
    <source>
        <dbReference type="SAM" id="SignalP"/>
    </source>
</evidence>
<dbReference type="PANTHER" id="PTHR35038:SF6">
    <property type="entry name" value="SURFACE LOCALIZED DECAHEME CYTOCHROME C LIPOPROTEIN"/>
    <property type="match status" value="1"/>
</dbReference>
<evidence type="ECO:0000259" key="3">
    <source>
        <dbReference type="Pfam" id="PF22113"/>
    </source>
</evidence>
<accession>A0A0C2HST5</accession>
<dbReference type="PROSITE" id="PS51257">
    <property type="entry name" value="PROKAR_LIPOPROTEIN"/>
    <property type="match status" value="1"/>
</dbReference>
<comment type="caution">
    <text evidence="4">The sequence shown here is derived from an EMBL/GenBank/DDBJ whole genome shotgun (WGS) entry which is preliminary data.</text>
</comment>
<evidence type="ECO:0000256" key="1">
    <source>
        <dbReference type="ARBA" id="ARBA00022729"/>
    </source>
</evidence>
<protein>
    <recommendedName>
        <fullName evidence="3">Outer membrane cytochrome MtrC/MtrF-like domain-containing protein</fullName>
    </recommendedName>
</protein>
<dbReference type="RefSeq" id="WP_040096392.1">
    <property type="nucleotide sequence ID" value="NZ_JWJD01000001.1"/>
</dbReference>
<feature type="domain" description="Outer membrane cytochrome MtrC/MtrF-like" evidence="3">
    <location>
        <begin position="572"/>
        <end position="749"/>
    </location>
</feature>
<dbReference type="EMBL" id="JWJD01000001">
    <property type="protein sequence ID" value="KIH77865.1"/>
    <property type="molecule type" value="Genomic_DNA"/>
</dbReference>
<evidence type="ECO:0000313" key="5">
    <source>
        <dbReference type="Proteomes" id="UP000035068"/>
    </source>
</evidence>
<organism evidence="4 5">
    <name type="scientific">Geoalkalibacter ferrihydriticus DSM 17813</name>
    <dbReference type="NCBI Taxonomy" id="1121915"/>
    <lineage>
        <taxon>Bacteria</taxon>
        <taxon>Pseudomonadati</taxon>
        <taxon>Thermodesulfobacteriota</taxon>
        <taxon>Desulfuromonadia</taxon>
        <taxon>Desulfuromonadales</taxon>
        <taxon>Geoalkalibacteraceae</taxon>
        <taxon>Geoalkalibacter</taxon>
    </lineage>
</organism>
<reference evidence="4 5" key="1">
    <citation type="submission" date="2014-12" db="EMBL/GenBank/DDBJ databases">
        <title>Genomes of Geoalkalibacter ferrihydriticus and Geoalkalibacter subterraneus, two haloalkaliphilic metal-reducing members of the Geobacteraceae.</title>
        <authorList>
            <person name="Badalamenti J.P."/>
            <person name="Torres C.I."/>
            <person name="Krajmalnik-Brown R."/>
            <person name="Bond D.R."/>
        </authorList>
    </citation>
    <scope>NUCLEOTIDE SEQUENCE [LARGE SCALE GENOMIC DNA]</scope>
    <source>
        <strain evidence="4 5">DSM 17813</strain>
    </source>
</reference>
<name>A0A0C2HST5_9BACT</name>